<reference evidence="2 3" key="1">
    <citation type="journal article" date="2015" name="Nature">
        <title>rRNA introns, odd ribosomes, and small enigmatic genomes across a large radiation of phyla.</title>
        <authorList>
            <person name="Brown C.T."/>
            <person name="Hug L.A."/>
            <person name="Thomas B.C."/>
            <person name="Sharon I."/>
            <person name="Castelle C.J."/>
            <person name="Singh A."/>
            <person name="Wilkins M.J."/>
            <person name="Williams K.H."/>
            <person name="Banfield J.F."/>
        </authorList>
    </citation>
    <scope>NUCLEOTIDE SEQUENCE [LARGE SCALE GENOMIC DNA]</scope>
</reference>
<proteinExistence type="predicted"/>
<gene>
    <name evidence="2" type="ORF">US68_C0007G0009</name>
</gene>
<evidence type="ECO:0000313" key="3">
    <source>
        <dbReference type="Proteomes" id="UP000034231"/>
    </source>
</evidence>
<protein>
    <submittedName>
        <fullName evidence="2">Uncharacterized protein</fullName>
    </submittedName>
</protein>
<feature type="region of interest" description="Disordered" evidence="1">
    <location>
        <begin position="1"/>
        <end position="48"/>
    </location>
</feature>
<evidence type="ECO:0000256" key="1">
    <source>
        <dbReference type="SAM" id="MobiDB-lite"/>
    </source>
</evidence>
<dbReference type="EMBL" id="LBTX01000007">
    <property type="protein sequence ID" value="KKQ50246.1"/>
    <property type="molecule type" value="Genomic_DNA"/>
</dbReference>
<dbReference type="Proteomes" id="UP000034231">
    <property type="component" value="Unassembled WGS sequence"/>
</dbReference>
<feature type="compositionally biased region" description="Low complexity" evidence="1">
    <location>
        <begin position="29"/>
        <end position="41"/>
    </location>
</feature>
<dbReference type="AlphaFoldDB" id="A0A0G0LC78"/>
<comment type="caution">
    <text evidence="2">The sequence shown here is derived from an EMBL/GenBank/DDBJ whole genome shotgun (WGS) entry which is preliminary data.</text>
</comment>
<name>A0A0G0LC78_9BACT</name>
<organism evidence="2 3">
    <name type="scientific">Candidatus Shapirobacteria bacterium GW2011_GWE1_38_10</name>
    <dbReference type="NCBI Taxonomy" id="1618488"/>
    <lineage>
        <taxon>Bacteria</taxon>
        <taxon>Candidatus Shapironibacteriota</taxon>
    </lineage>
</organism>
<accession>A0A0G0LC78</accession>
<evidence type="ECO:0000313" key="2">
    <source>
        <dbReference type="EMBL" id="KKQ50246.1"/>
    </source>
</evidence>
<sequence>MSETQPMSDSAKAEAIKKLINKIQGMDDTNTPTVEPTAPTTPLSPIDK</sequence>